<dbReference type="GeneID" id="27315230"/>
<dbReference type="HOGENOM" id="CLU_1836665_0_0_1"/>
<sequence length="140" mass="15060">MKNRPGAKCRSPRRTSAERLEVTLTNYIRGLHELQRPFDSDGIPMDVGQDEISDDVGPTLTAVALRTRRDCILQRATAAAPSDLKDMRESSVKADGGQGKKTALKEAREAQVVATAGAGMADGTHTAAKHDNEEAEEEGD</sequence>
<evidence type="ECO:0000313" key="2">
    <source>
        <dbReference type="EMBL" id="KIW01210.1"/>
    </source>
</evidence>
<feature type="region of interest" description="Disordered" evidence="1">
    <location>
        <begin position="79"/>
        <end position="140"/>
    </location>
</feature>
<keyword evidence="3" id="KW-1185">Reference proteome</keyword>
<organism evidence="2 3">
    <name type="scientific">Verruconis gallopava</name>
    <dbReference type="NCBI Taxonomy" id="253628"/>
    <lineage>
        <taxon>Eukaryota</taxon>
        <taxon>Fungi</taxon>
        <taxon>Dikarya</taxon>
        <taxon>Ascomycota</taxon>
        <taxon>Pezizomycotina</taxon>
        <taxon>Dothideomycetes</taxon>
        <taxon>Pleosporomycetidae</taxon>
        <taxon>Venturiales</taxon>
        <taxon>Sympoventuriaceae</taxon>
        <taxon>Verruconis</taxon>
    </lineage>
</organism>
<dbReference type="VEuPathDB" id="FungiDB:PV09_07257"/>
<feature type="region of interest" description="Disordered" evidence="1">
    <location>
        <begin position="36"/>
        <end position="55"/>
    </location>
</feature>
<dbReference type="AlphaFoldDB" id="A0A0D2A412"/>
<evidence type="ECO:0000313" key="3">
    <source>
        <dbReference type="Proteomes" id="UP000053259"/>
    </source>
</evidence>
<name>A0A0D2A412_9PEZI</name>
<dbReference type="InParanoid" id="A0A0D2A412"/>
<reference evidence="2 3" key="1">
    <citation type="submission" date="2015-01" db="EMBL/GenBank/DDBJ databases">
        <title>The Genome Sequence of Ochroconis gallopava CBS43764.</title>
        <authorList>
            <consortium name="The Broad Institute Genomics Platform"/>
            <person name="Cuomo C."/>
            <person name="de Hoog S."/>
            <person name="Gorbushina A."/>
            <person name="Stielow B."/>
            <person name="Teixiera M."/>
            <person name="Abouelleil A."/>
            <person name="Chapman S.B."/>
            <person name="Priest M."/>
            <person name="Young S.K."/>
            <person name="Wortman J."/>
            <person name="Nusbaum C."/>
            <person name="Birren B."/>
        </authorList>
    </citation>
    <scope>NUCLEOTIDE SEQUENCE [LARGE SCALE GENOMIC DNA]</scope>
    <source>
        <strain evidence="2 3">CBS 43764</strain>
    </source>
</reference>
<feature type="compositionally biased region" description="Basic and acidic residues" evidence="1">
    <location>
        <begin position="83"/>
        <end position="92"/>
    </location>
</feature>
<dbReference type="Proteomes" id="UP000053259">
    <property type="component" value="Unassembled WGS sequence"/>
</dbReference>
<dbReference type="EMBL" id="KN847556">
    <property type="protein sequence ID" value="KIW01210.1"/>
    <property type="molecule type" value="Genomic_DNA"/>
</dbReference>
<gene>
    <name evidence="2" type="ORF">PV09_07257</name>
</gene>
<protein>
    <submittedName>
        <fullName evidence="2">Uncharacterized protein</fullName>
    </submittedName>
</protein>
<evidence type="ECO:0000256" key="1">
    <source>
        <dbReference type="SAM" id="MobiDB-lite"/>
    </source>
</evidence>
<dbReference type="RefSeq" id="XP_016211079.1">
    <property type="nucleotide sequence ID" value="XM_016361003.1"/>
</dbReference>
<proteinExistence type="predicted"/>
<accession>A0A0D2A412</accession>